<accession>A0AAN8XHT4</accession>
<dbReference type="AlphaFoldDB" id="A0AAN8XHT4"/>
<gene>
    <name evidence="1" type="ORF">SK128_003571</name>
</gene>
<proteinExistence type="predicted"/>
<evidence type="ECO:0000313" key="2">
    <source>
        <dbReference type="Proteomes" id="UP001381693"/>
    </source>
</evidence>
<keyword evidence="2" id="KW-1185">Reference proteome</keyword>
<dbReference type="Proteomes" id="UP001381693">
    <property type="component" value="Unassembled WGS sequence"/>
</dbReference>
<reference evidence="1 2" key="1">
    <citation type="submission" date="2023-11" db="EMBL/GenBank/DDBJ databases">
        <title>Halocaridina rubra genome assembly.</title>
        <authorList>
            <person name="Smith C."/>
        </authorList>
    </citation>
    <scope>NUCLEOTIDE SEQUENCE [LARGE SCALE GENOMIC DNA]</scope>
    <source>
        <strain evidence="1">EP-1</strain>
        <tissue evidence="1">Whole</tissue>
    </source>
</reference>
<evidence type="ECO:0000313" key="1">
    <source>
        <dbReference type="EMBL" id="KAK7083687.1"/>
    </source>
</evidence>
<protein>
    <submittedName>
        <fullName evidence="1">Uncharacterized protein</fullName>
    </submittedName>
</protein>
<dbReference type="EMBL" id="JAXCGZ010002657">
    <property type="protein sequence ID" value="KAK7083687.1"/>
    <property type="molecule type" value="Genomic_DNA"/>
</dbReference>
<name>A0AAN8XHT4_HALRR</name>
<sequence length="83" mass="9585">MKVFEDTEAMIMGSVMASSLTANSADYVSYCGDEMQDEKIINIYLNVMLKTVYQASERTRSLKNKVHRKTVGSFYKRYWSPNL</sequence>
<comment type="caution">
    <text evidence="1">The sequence shown here is derived from an EMBL/GenBank/DDBJ whole genome shotgun (WGS) entry which is preliminary data.</text>
</comment>
<organism evidence="1 2">
    <name type="scientific">Halocaridina rubra</name>
    <name type="common">Hawaiian red shrimp</name>
    <dbReference type="NCBI Taxonomy" id="373956"/>
    <lineage>
        <taxon>Eukaryota</taxon>
        <taxon>Metazoa</taxon>
        <taxon>Ecdysozoa</taxon>
        <taxon>Arthropoda</taxon>
        <taxon>Crustacea</taxon>
        <taxon>Multicrustacea</taxon>
        <taxon>Malacostraca</taxon>
        <taxon>Eumalacostraca</taxon>
        <taxon>Eucarida</taxon>
        <taxon>Decapoda</taxon>
        <taxon>Pleocyemata</taxon>
        <taxon>Caridea</taxon>
        <taxon>Atyoidea</taxon>
        <taxon>Atyidae</taxon>
        <taxon>Halocaridina</taxon>
    </lineage>
</organism>